<dbReference type="PANTHER" id="PTHR23028">
    <property type="entry name" value="ACETYLTRANSFERASE"/>
    <property type="match status" value="1"/>
</dbReference>
<dbReference type="EC" id="2.3.-.-" evidence="3"/>
<feature type="transmembrane region" description="Helical" evidence="1">
    <location>
        <begin position="335"/>
        <end position="354"/>
    </location>
</feature>
<keyword evidence="3" id="KW-0012">Acyltransferase</keyword>
<dbReference type="EMBL" id="JAVIIP010000006">
    <property type="protein sequence ID" value="MDX8538604.1"/>
    <property type="molecule type" value="Genomic_DNA"/>
</dbReference>
<gene>
    <name evidence="3" type="ORF">RFM23_13365</name>
</gene>
<accession>A0ABU5AMS7</accession>
<feature type="transmembrane region" description="Helical" evidence="1">
    <location>
        <begin position="262"/>
        <end position="284"/>
    </location>
</feature>
<evidence type="ECO:0000256" key="1">
    <source>
        <dbReference type="SAM" id="Phobius"/>
    </source>
</evidence>
<feature type="domain" description="Acyltransferase 3" evidence="2">
    <location>
        <begin position="8"/>
        <end position="350"/>
    </location>
</feature>
<keyword evidence="1" id="KW-0472">Membrane</keyword>
<keyword evidence="1" id="KW-1133">Transmembrane helix</keyword>
<dbReference type="RefSeq" id="WP_320320537.1">
    <property type="nucleotide sequence ID" value="NZ_JAVIIP010000006.1"/>
</dbReference>
<feature type="transmembrane region" description="Helical" evidence="1">
    <location>
        <begin position="81"/>
        <end position="103"/>
    </location>
</feature>
<feature type="transmembrane region" description="Helical" evidence="1">
    <location>
        <begin position="123"/>
        <end position="142"/>
    </location>
</feature>
<protein>
    <submittedName>
        <fullName evidence="3">Acyltransferase</fullName>
        <ecNumber evidence="3">2.3.-.-</ecNumber>
    </submittedName>
</protein>
<proteinExistence type="predicted"/>
<dbReference type="InterPro" id="IPR002656">
    <property type="entry name" value="Acyl_transf_3_dom"/>
</dbReference>
<feature type="transmembrane region" description="Helical" evidence="1">
    <location>
        <begin position="234"/>
        <end position="250"/>
    </location>
</feature>
<feature type="transmembrane region" description="Helical" evidence="1">
    <location>
        <begin position="178"/>
        <end position="197"/>
    </location>
</feature>
<dbReference type="Proteomes" id="UP001276564">
    <property type="component" value="Unassembled WGS sequence"/>
</dbReference>
<evidence type="ECO:0000313" key="4">
    <source>
        <dbReference type="Proteomes" id="UP001276564"/>
    </source>
</evidence>
<feature type="transmembrane region" description="Helical" evidence="1">
    <location>
        <begin position="43"/>
        <end position="60"/>
    </location>
</feature>
<feature type="transmembrane region" description="Helical" evidence="1">
    <location>
        <begin position="12"/>
        <end position="31"/>
    </location>
</feature>
<evidence type="ECO:0000313" key="3">
    <source>
        <dbReference type="EMBL" id="MDX8538604.1"/>
    </source>
</evidence>
<dbReference type="GO" id="GO:0016746">
    <property type="term" value="F:acyltransferase activity"/>
    <property type="evidence" value="ECO:0007669"/>
    <property type="project" value="UniProtKB-KW"/>
</dbReference>
<dbReference type="InterPro" id="IPR050879">
    <property type="entry name" value="Acyltransferase_3"/>
</dbReference>
<name>A0ABU5AMS7_9HYPH</name>
<dbReference type="PANTHER" id="PTHR23028:SF53">
    <property type="entry name" value="ACYL_TRANSF_3 DOMAIN-CONTAINING PROTEIN"/>
    <property type="match status" value="1"/>
</dbReference>
<comment type="caution">
    <text evidence="3">The sequence shown here is derived from an EMBL/GenBank/DDBJ whole genome shotgun (WGS) entry which is preliminary data.</text>
</comment>
<keyword evidence="1" id="KW-0812">Transmembrane</keyword>
<keyword evidence="3" id="KW-0808">Transferase</keyword>
<organism evidence="3 4">
    <name type="scientific">Mesorhizobium abyssinicae</name>
    <dbReference type="NCBI Taxonomy" id="1209958"/>
    <lineage>
        <taxon>Bacteria</taxon>
        <taxon>Pseudomonadati</taxon>
        <taxon>Pseudomonadota</taxon>
        <taxon>Alphaproteobacteria</taxon>
        <taxon>Hyphomicrobiales</taxon>
        <taxon>Phyllobacteriaceae</taxon>
        <taxon>Mesorhizobium</taxon>
    </lineage>
</organism>
<dbReference type="Pfam" id="PF01757">
    <property type="entry name" value="Acyl_transf_3"/>
    <property type="match status" value="1"/>
</dbReference>
<feature type="transmembrane region" description="Helical" evidence="1">
    <location>
        <begin position="304"/>
        <end position="323"/>
    </location>
</feature>
<evidence type="ECO:0000259" key="2">
    <source>
        <dbReference type="Pfam" id="PF01757"/>
    </source>
</evidence>
<sequence length="394" mass="44397">MTRSRVECLDGLRALAAMWVLVGHCLLLTGWRVPILGEPDLGVDLFIMLSGFLMVFHYQLRQDKEPWQRPETWLKFWTRRYFRIAPLFYVMLFLALALGPYLYESRTVIDDFLLRSHQAPERYLDSGLKNIVAHLLFLFGLLPNFAYRTPLPDWSLGLEMQFYAVFPAVMLLVRRLGWIRSAVLIAAVGGLVVFAMGQMSVHFPMPSFLALKMQVFLCGMLLAGVLQASRPRPILYLALAMLLAALPYGGEYGLGKLLIREVLVMGFFALVLYRTLPGMAGVVAARIATTLGNRFFHLMGELSFSIYLIHLLVLQPVAAFVITQYGHDLVAPLRFAIVLLIVLPTVSLLSWITYNLIEIPSQKAGRFVVQRFGRKKMLETTPAAAAHAPAPGRR</sequence>
<feature type="transmembrane region" description="Helical" evidence="1">
    <location>
        <begin position="209"/>
        <end position="228"/>
    </location>
</feature>
<keyword evidence="4" id="KW-1185">Reference proteome</keyword>
<reference evidence="3 4" key="1">
    <citation type="submission" date="2023-08" db="EMBL/GenBank/DDBJ databases">
        <title>Implementing the SeqCode for naming new Mesorhizobium species isolated from Vachellia karroo root nodules.</title>
        <authorList>
            <person name="Van Lill M."/>
        </authorList>
    </citation>
    <scope>NUCLEOTIDE SEQUENCE [LARGE SCALE GENOMIC DNA]</scope>
    <source>
        <strain evidence="3 4">VK4B</strain>
    </source>
</reference>